<reference evidence="2" key="1">
    <citation type="submission" date="2020-04" db="EMBL/GenBank/DDBJ databases">
        <authorList>
            <person name="Kittiwongwattana C."/>
        </authorList>
    </citation>
    <scope>NUCLEOTIDE SEQUENCE [LARGE SCALE GENOMIC DNA]</scope>
    <source>
        <strain evidence="2">1303</strain>
    </source>
</reference>
<protein>
    <submittedName>
        <fullName evidence="1">Siderophore-interacting protein</fullName>
    </submittedName>
</protein>
<proteinExistence type="predicted"/>
<keyword evidence="2" id="KW-1185">Reference proteome</keyword>
<name>A0ABX6LGT5_9BACT</name>
<evidence type="ECO:0000313" key="2">
    <source>
        <dbReference type="Proteomes" id="UP000503144"/>
    </source>
</evidence>
<dbReference type="RefSeq" id="WP_168861094.1">
    <property type="nucleotide sequence ID" value="NZ_CP051204.2"/>
</dbReference>
<dbReference type="Proteomes" id="UP000503144">
    <property type="component" value="Chromosome"/>
</dbReference>
<sequence length="231" mass="26512">MKPQTNHLHEGIIVDCKKMTATSWHLKIKVMPPGDFDTEKITGYVLPVLIGNSAVGPPSIRRLMLWNYDAIRHIIDLTIQSSEDTTLAGWLGRLETGNVIQWGEPEEIVTRQLKADSYYLIGNTDALAFFYQFNRNLPFVSNVQSFIYSEHTGEFFPDIDGSYPLNYHIIYPFSPERVLDFFRHHFKKAAGDFVVLLAADKGINQQFQRFLKAEWLAGEHQIKVANFDPSY</sequence>
<organism evidence="1 2">
    <name type="scientific">Chitinophaga oryzae</name>
    <dbReference type="NCBI Taxonomy" id="2725414"/>
    <lineage>
        <taxon>Bacteria</taxon>
        <taxon>Pseudomonadati</taxon>
        <taxon>Bacteroidota</taxon>
        <taxon>Chitinophagia</taxon>
        <taxon>Chitinophagales</taxon>
        <taxon>Chitinophagaceae</taxon>
        <taxon>Chitinophaga</taxon>
    </lineage>
</organism>
<evidence type="ECO:0000313" key="1">
    <source>
        <dbReference type="EMBL" id="QJB39329.1"/>
    </source>
</evidence>
<accession>A0ABX6LGT5</accession>
<gene>
    <name evidence="1" type="ORF">HF324_16265</name>
</gene>
<reference evidence="1 2" key="2">
    <citation type="submission" date="2020-09" db="EMBL/GenBank/DDBJ databases">
        <authorList>
            <person name="Kittiwongwattana C."/>
        </authorList>
    </citation>
    <scope>NUCLEOTIDE SEQUENCE [LARGE SCALE GENOMIC DNA]</scope>
    <source>
        <strain evidence="1 2">1303</strain>
    </source>
</reference>
<dbReference type="EMBL" id="CP051204">
    <property type="protein sequence ID" value="QJB39329.1"/>
    <property type="molecule type" value="Genomic_DNA"/>
</dbReference>